<dbReference type="GO" id="GO:0030036">
    <property type="term" value="P:actin cytoskeleton organization"/>
    <property type="evidence" value="ECO:0007669"/>
    <property type="project" value="InterPro"/>
</dbReference>
<dbReference type="FunFam" id="1.25.10.10:FF:000012">
    <property type="entry name" value="Dishevelled associated activator of morphogenesis 2"/>
    <property type="match status" value="1"/>
</dbReference>
<feature type="region of interest" description="Disordered" evidence="1">
    <location>
        <begin position="937"/>
        <end position="985"/>
    </location>
</feature>
<dbReference type="SMART" id="SM01139">
    <property type="entry name" value="Drf_FH3"/>
    <property type="match status" value="1"/>
</dbReference>
<dbReference type="PROSITE" id="PS51444">
    <property type="entry name" value="FH2"/>
    <property type="match status" value="1"/>
</dbReference>
<name>A0A3Q3MGZ4_9TELE</name>
<dbReference type="AlphaFoldDB" id="A0A3Q3MGZ4"/>
<dbReference type="Pfam" id="PF02181">
    <property type="entry name" value="FH2"/>
    <property type="match status" value="1"/>
</dbReference>
<dbReference type="SMART" id="SM01140">
    <property type="entry name" value="Drf_GBD"/>
    <property type="match status" value="1"/>
</dbReference>
<dbReference type="InterPro" id="IPR051425">
    <property type="entry name" value="Formin_Homology"/>
</dbReference>
<evidence type="ECO:0000259" key="3">
    <source>
        <dbReference type="PROSITE" id="PS51232"/>
    </source>
</evidence>
<feature type="domain" description="FH2" evidence="4">
    <location>
        <begin position="604"/>
        <end position="1017"/>
    </location>
</feature>
<reference evidence="5" key="2">
    <citation type="submission" date="2025-09" db="UniProtKB">
        <authorList>
            <consortium name="Ensembl"/>
        </authorList>
    </citation>
    <scope>IDENTIFICATION</scope>
</reference>
<dbReference type="SUPFAM" id="SSF48371">
    <property type="entry name" value="ARM repeat"/>
    <property type="match status" value="1"/>
</dbReference>
<feature type="compositionally biased region" description="Basic and acidic residues" evidence="1">
    <location>
        <begin position="941"/>
        <end position="968"/>
    </location>
</feature>
<dbReference type="Pfam" id="PF06371">
    <property type="entry name" value="Drf_GBD"/>
    <property type="match status" value="1"/>
</dbReference>
<dbReference type="PROSITE" id="PS51232">
    <property type="entry name" value="GBD_FH3"/>
    <property type="match status" value="1"/>
</dbReference>
<evidence type="ECO:0000259" key="4">
    <source>
        <dbReference type="PROSITE" id="PS51444"/>
    </source>
</evidence>
<dbReference type="InterPro" id="IPR010473">
    <property type="entry name" value="GTPase-bd"/>
</dbReference>
<dbReference type="PROSITE" id="PS51231">
    <property type="entry name" value="DAD"/>
    <property type="match status" value="1"/>
</dbReference>
<accession>A0A3Q3MGZ4</accession>
<organism evidence="5 6">
    <name type="scientific">Mastacembelus armatus</name>
    <name type="common">zig-zag eel</name>
    <dbReference type="NCBI Taxonomy" id="205130"/>
    <lineage>
        <taxon>Eukaryota</taxon>
        <taxon>Metazoa</taxon>
        <taxon>Chordata</taxon>
        <taxon>Craniata</taxon>
        <taxon>Vertebrata</taxon>
        <taxon>Euteleostomi</taxon>
        <taxon>Actinopterygii</taxon>
        <taxon>Neopterygii</taxon>
        <taxon>Teleostei</taxon>
        <taxon>Neoteleostei</taxon>
        <taxon>Acanthomorphata</taxon>
        <taxon>Anabantaria</taxon>
        <taxon>Synbranchiformes</taxon>
        <taxon>Mastacembelidae</taxon>
        <taxon>Mastacembelus</taxon>
    </lineage>
</organism>
<feature type="region of interest" description="Disordered" evidence="1">
    <location>
        <begin position="520"/>
        <end position="609"/>
    </location>
</feature>
<dbReference type="FunFam" id="1.10.238.150:FF:000001">
    <property type="entry name" value="Dishevelled associated activator of morphogenesis 1"/>
    <property type="match status" value="1"/>
</dbReference>
<feature type="compositionally biased region" description="Basic and acidic residues" evidence="1">
    <location>
        <begin position="1018"/>
        <end position="1029"/>
    </location>
</feature>
<feature type="compositionally biased region" description="Pro residues" evidence="1">
    <location>
        <begin position="554"/>
        <end position="597"/>
    </location>
</feature>
<dbReference type="InterPro" id="IPR010472">
    <property type="entry name" value="FH3_dom"/>
</dbReference>
<dbReference type="InterPro" id="IPR011989">
    <property type="entry name" value="ARM-like"/>
</dbReference>
<dbReference type="GO" id="GO:0031267">
    <property type="term" value="F:small GTPase binding"/>
    <property type="evidence" value="ECO:0007669"/>
    <property type="project" value="InterPro"/>
</dbReference>
<dbReference type="Pfam" id="PF06367">
    <property type="entry name" value="Drf_FH3"/>
    <property type="match status" value="1"/>
</dbReference>
<protein>
    <submittedName>
        <fullName evidence="5">Disheveled-associated activator of morphogenesis 1-like</fullName>
    </submittedName>
</protein>
<dbReference type="InterPro" id="IPR014768">
    <property type="entry name" value="GBD/FH3_dom"/>
</dbReference>
<dbReference type="Proteomes" id="UP000261640">
    <property type="component" value="Unplaced"/>
</dbReference>
<evidence type="ECO:0000256" key="1">
    <source>
        <dbReference type="SAM" id="MobiDB-lite"/>
    </source>
</evidence>
<dbReference type="SUPFAM" id="SSF101447">
    <property type="entry name" value="Formin homology 2 domain (FH2 domain)"/>
    <property type="match status" value="1"/>
</dbReference>
<dbReference type="InterPro" id="IPR015425">
    <property type="entry name" value="FH2_Formin"/>
</dbReference>
<feature type="domain" description="DAD" evidence="2">
    <location>
        <begin position="977"/>
        <end position="1009"/>
    </location>
</feature>
<dbReference type="InterPro" id="IPR014767">
    <property type="entry name" value="DAD_dom"/>
</dbReference>
<proteinExistence type="predicted"/>
<reference evidence="5" key="1">
    <citation type="submission" date="2025-08" db="UniProtKB">
        <authorList>
            <consortium name="Ensembl"/>
        </authorList>
    </citation>
    <scope>IDENTIFICATION</scope>
</reference>
<feature type="domain" description="GBD/FH3" evidence="3">
    <location>
        <begin position="46"/>
        <end position="421"/>
    </location>
</feature>
<dbReference type="PANTHER" id="PTHR45725:SF16">
    <property type="entry name" value="DISHEVELED-ASSOCIATED ACTIVATOR OF MORPHOGENESIS 1"/>
    <property type="match status" value="1"/>
</dbReference>
<dbReference type="SMART" id="SM00498">
    <property type="entry name" value="FH2"/>
    <property type="match status" value="1"/>
</dbReference>
<evidence type="ECO:0000313" key="5">
    <source>
        <dbReference type="Ensembl" id="ENSMAMP00000026778.2"/>
    </source>
</evidence>
<dbReference type="GeneTree" id="ENSGT00940000156452"/>
<dbReference type="InterPro" id="IPR042201">
    <property type="entry name" value="FH2_Formin_sf"/>
</dbReference>
<feature type="region of interest" description="Disordered" evidence="1">
    <location>
        <begin position="999"/>
        <end position="1029"/>
    </location>
</feature>
<sequence>MAPRKRGGGGRGGLSFVFCCFNSSDHPEITYRLREDFALQAMEPALPMPGYDELDGMFSELVDELDLTEKHREAMFALPAEKKWQIYCSKKKEQEENKSATSWPEYYIDQLNSMAARKTLLALEKEDEEERNKTIESLKTALRTQPMRFVTRFIDLDGLTCILNFLKTMDYETTESQIHTSLIGCIKALMNNSQGRAHVLSHSESINIIAQSLATENIKTKVAVLEIMGAVCLVPGGHKKILEAMLHYQRFACERTRFQTLINDLDRSTGRYRDEVNLKTAIMSFINAVLSQGAGETSLEFRIHLRYEFLMLGIQPVIDKLRSHENSTLDRHLDYFEMLRNEDELALSKRFESVHIDTKSATQVFDLIRKKMNHTDAYPHFMSVLHHCLLMPHKRSGNTVQYWLLLDRIVQQIVLQNDKGHDPDVTPLENFNVKNVVRMLVNENEVKQWKEQAEKMRKEHHELQQRFEKKERECDAKTQEKEDMMQTLNKMKEKLEKESTEHRNVKQQVAELTAQLHELSTRQAAVVPGGPPLPPGPPGGPLPPRPIPSFGGLCPPPPPPPGGMMPPPPPPPPPPGGPPPPPGRPPIGGIPPPPGAPLGPSLKKKNIPQPCNPLKSFNWSKLAENKLEGTVWMEVDDTKVFKILDLEDIEKTFSAYQRQQDFFMINNSKQKETEDDTLSSKKVKELSVIDGRRAQNCNILLSRLKLSNEEIKRAILTMDEQEDLPKDMLEQLLKFVPEKSDVDLLEEHKHELDRMAKPDRFLYEMSRINHYQQRLQSLYFKKKFAERIAEIKPKVEALTKASKEILHSRNLKQLLEVVLAFGNYMNKGQRGNAYGFKVSSLNKIADTKSSIDKNITLLHYLITILEKKYPIVESWSMVSQFITVASFSFSDVEDSLTEAKELFLRAVKHFGEDASKMQPDEFFGIFDQFLQSFTEAQQENENMRKRKEEEERRAKMEAQLKEQREKERKARKAKANGEDDGGEFDDLVSALRSGEVFDKDLSKMKRNRKRINSQTTDSSRERPVTKLNF</sequence>
<dbReference type="Gene3D" id="1.25.10.10">
    <property type="entry name" value="Leucine-rich Repeat Variant"/>
    <property type="match status" value="1"/>
</dbReference>
<dbReference type="Ensembl" id="ENSMAMT00000027468.2">
    <property type="protein sequence ID" value="ENSMAMP00000026778.2"/>
    <property type="gene ID" value="ENSMAMG00000017978.2"/>
</dbReference>
<evidence type="ECO:0000313" key="6">
    <source>
        <dbReference type="Proteomes" id="UP000261640"/>
    </source>
</evidence>
<evidence type="ECO:0000259" key="2">
    <source>
        <dbReference type="PROSITE" id="PS51231"/>
    </source>
</evidence>
<dbReference type="GO" id="GO:0003779">
    <property type="term" value="F:actin binding"/>
    <property type="evidence" value="ECO:0007669"/>
    <property type="project" value="InterPro"/>
</dbReference>
<dbReference type="GO" id="GO:0001725">
    <property type="term" value="C:stress fiber"/>
    <property type="evidence" value="ECO:0007669"/>
    <property type="project" value="TreeGrafter"/>
</dbReference>
<dbReference type="InterPro" id="IPR016024">
    <property type="entry name" value="ARM-type_fold"/>
</dbReference>
<keyword evidence="6" id="KW-1185">Reference proteome</keyword>
<dbReference type="PANTHER" id="PTHR45725">
    <property type="entry name" value="FORMIN HOMOLOGY 2 FAMILY MEMBER"/>
    <property type="match status" value="1"/>
</dbReference>
<feature type="compositionally biased region" description="Pro residues" evidence="1">
    <location>
        <begin position="529"/>
        <end position="547"/>
    </location>
</feature>
<dbReference type="Gene3D" id="1.10.238.150">
    <property type="entry name" value="Formin, FH3 diaphanous domain"/>
    <property type="match status" value="1"/>
</dbReference>
<dbReference type="Gene3D" id="1.20.58.2220">
    <property type="entry name" value="Formin, FH2 domain"/>
    <property type="match status" value="2"/>
</dbReference>